<dbReference type="OrthoDB" id="8119704at2759"/>
<reference evidence="14" key="1">
    <citation type="journal article" date="2022" name="Front. Genet.">
        <title>Chromosome-Scale Assembly of the Dendrobium nobile Genome Provides Insights Into the Molecular Mechanism of the Biosynthesis of the Medicinal Active Ingredient of Dendrobium.</title>
        <authorList>
            <person name="Xu Q."/>
            <person name="Niu S.-C."/>
            <person name="Li K.-L."/>
            <person name="Zheng P.-J."/>
            <person name="Zhang X.-J."/>
            <person name="Jia Y."/>
            <person name="Liu Y."/>
            <person name="Niu Y.-X."/>
            <person name="Yu L.-H."/>
            <person name="Chen D.-F."/>
            <person name="Zhang G.-Q."/>
        </authorList>
    </citation>
    <scope>NUCLEOTIDE SEQUENCE</scope>
    <source>
        <tissue evidence="14">Leaf</tissue>
    </source>
</reference>
<keyword evidence="15" id="KW-1185">Reference proteome</keyword>
<dbReference type="InterPro" id="IPR004561">
    <property type="entry name" value="IsoChor_synthase"/>
</dbReference>
<comment type="similarity">
    <text evidence="4">Belongs to the isochorismate synthase family.</text>
</comment>
<dbReference type="InterPro" id="IPR044250">
    <property type="entry name" value="MenF-like"/>
</dbReference>
<dbReference type="SUPFAM" id="SSF56322">
    <property type="entry name" value="ADC synthase"/>
    <property type="match status" value="1"/>
</dbReference>
<keyword evidence="7" id="KW-0934">Plastid</keyword>
<comment type="catalytic activity">
    <reaction evidence="1">
        <text>chorismate = isochorismate</text>
        <dbReference type="Rhea" id="RHEA:18985"/>
        <dbReference type="ChEBI" id="CHEBI:29748"/>
        <dbReference type="ChEBI" id="CHEBI:29780"/>
        <dbReference type="EC" id="5.4.4.2"/>
    </reaction>
</comment>
<comment type="subcellular location">
    <subcellularLocation>
        <location evidence="3">Plastid</location>
        <location evidence="3">Chloroplast</location>
    </subcellularLocation>
</comment>
<dbReference type="EMBL" id="JAGYWB010000019">
    <property type="protein sequence ID" value="KAI0488602.1"/>
    <property type="molecule type" value="Genomic_DNA"/>
</dbReference>
<dbReference type="NCBIfam" id="TIGR00543">
    <property type="entry name" value="isochor_syn"/>
    <property type="match status" value="1"/>
</dbReference>
<comment type="caution">
    <text evidence="14">The sequence shown here is derived from an EMBL/GenBank/DDBJ whole genome shotgun (WGS) entry which is preliminary data.</text>
</comment>
<dbReference type="Pfam" id="PF00425">
    <property type="entry name" value="Chorismate_bind"/>
    <property type="match status" value="1"/>
</dbReference>
<dbReference type="InterPro" id="IPR015890">
    <property type="entry name" value="Chorismate_C"/>
</dbReference>
<keyword evidence="11" id="KW-0413">Isomerase</keyword>
<keyword evidence="10" id="KW-0809">Transit peptide</keyword>
<feature type="transmembrane region" description="Helical" evidence="12">
    <location>
        <begin position="1027"/>
        <end position="1047"/>
    </location>
</feature>
<dbReference type="EC" id="5.4.4.2" evidence="5"/>
<name>A0A8T3A3B6_DENNO</name>
<keyword evidence="12" id="KW-0812">Transmembrane</keyword>
<sequence>MSSTIGGMMWQGYHPCSVYMNGNGGTISVDQPLIIHETRTLPAVAVAESAFSQLNLAITALRADPPRTNSGIIRLEVPIMEKARAIDWLHAQHHLPCCYFSGRVQNRERDLIDISGNEHGGYHDKDEKCFVSVAGVGSAVSFRGSDPFGLEDWKCIKRFLSKDCPLVRAYGAIRFDAKRNISTEWKEFGSFYFIIPQVEFDEFEDGSMLATTIAWDDYLLLTWEKAVNGLIDTMNQLLVRFDRLEKSIQRTATVGCSHVPCKASWNDSVTKALEIINRRHSDLVKVVLARCSRYVTDSVIDPLVLLASLQIEGENAYQFYIQPPNAPAFIGNTPEKLFHRKFLNISSEALAGTRARGVTKIQDFQNGQDLLYSRKDDIEFTIVRDIIRAKLETICDEVIIDPRKALRRLPGVQHLCAELFGKLRRECDEFDVLASLHPSPAVCGMPSEEARKFIEEHEKFDRGMYAGPVGWFGGSESEFAVGIRSALVGQDLNTLVFAGAGIVKGTVPSLEWEEVDLKISQFTKVLHRHELKACLKEIKNAGTVANDNGLDIVENEDVVNHNEKKVDSSNSAFPGIVLPLLESVTPLGRAVEIDPVIPVTDAPPSENCRVVLCCDDGDVGDVLVASLWGEIEIVSPNIIGLVAGNELLNVNDKELYDVNMRVVNIDYNELDPSIVSPVMPTDLIVLVSSMGLGVNEQLVDVLVSLLFANAFYAHMGEVSFRLTISSCFGGKLDTIPWKDDLIADGFLVGCGVVFLPLMIVSKDVWFVHLNVQERLGLLKCFVDKGVDFTAKVKAVLTSIVISFMKIINLELFFAEAIKSSKTNKFKYKKMIVEMAKDLKSLSSIKEVCMAPNARVIKVTGLPLFGSSMEVSLDLRRHIGVQIIKEEADDTMELMFKFLCKSFALMANKVNVSDSANKTIVKHGSKELGMGYMASSAIGITLTSSSCNIFLDHWGVNQPSTLSISSWHPAPPNWIKGNIDATLLNSNEAGIAVVFIDHKGRFLLAFGFKCIHWDIGYLELLEFRALKWFFKIGCLMLKGLLLNVIIIMS</sequence>
<keyword evidence="9" id="KW-0460">Magnesium</keyword>
<proteinExistence type="inferred from homology"/>
<evidence type="ECO:0000256" key="3">
    <source>
        <dbReference type="ARBA" id="ARBA00004229"/>
    </source>
</evidence>
<evidence type="ECO:0000256" key="7">
    <source>
        <dbReference type="ARBA" id="ARBA00022640"/>
    </source>
</evidence>
<organism evidence="14 15">
    <name type="scientific">Dendrobium nobile</name>
    <name type="common">Orchid</name>
    <dbReference type="NCBI Taxonomy" id="94219"/>
    <lineage>
        <taxon>Eukaryota</taxon>
        <taxon>Viridiplantae</taxon>
        <taxon>Streptophyta</taxon>
        <taxon>Embryophyta</taxon>
        <taxon>Tracheophyta</taxon>
        <taxon>Spermatophyta</taxon>
        <taxon>Magnoliopsida</taxon>
        <taxon>Liliopsida</taxon>
        <taxon>Asparagales</taxon>
        <taxon>Orchidaceae</taxon>
        <taxon>Epidendroideae</taxon>
        <taxon>Malaxideae</taxon>
        <taxon>Dendrobiinae</taxon>
        <taxon>Dendrobium</taxon>
    </lineage>
</organism>
<dbReference type="GO" id="GO:0008909">
    <property type="term" value="F:isochorismate synthase activity"/>
    <property type="evidence" value="ECO:0007669"/>
    <property type="project" value="UniProtKB-EC"/>
</dbReference>
<evidence type="ECO:0000313" key="15">
    <source>
        <dbReference type="Proteomes" id="UP000829196"/>
    </source>
</evidence>
<evidence type="ECO:0000256" key="9">
    <source>
        <dbReference type="ARBA" id="ARBA00022842"/>
    </source>
</evidence>
<dbReference type="PANTHER" id="PTHR47253:SF4">
    <property type="entry name" value="ISOCHORISMATE SYNTHASE 2, CHLOROPLASTIC"/>
    <property type="match status" value="1"/>
</dbReference>
<evidence type="ECO:0000256" key="11">
    <source>
        <dbReference type="ARBA" id="ARBA00023235"/>
    </source>
</evidence>
<gene>
    <name evidence="14" type="ORF">KFK09_028441</name>
</gene>
<evidence type="ECO:0000256" key="10">
    <source>
        <dbReference type="ARBA" id="ARBA00022946"/>
    </source>
</evidence>
<keyword evidence="12" id="KW-0472">Membrane</keyword>
<feature type="domain" description="Chorismate-utilising enzyme C-terminal" evidence="13">
    <location>
        <begin position="262"/>
        <end position="518"/>
    </location>
</feature>
<comment type="cofactor">
    <cofactor evidence="2">
        <name>Mg(2+)</name>
        <dbReference type="ChEBI" id="CHEBI:18420"/>
    </cofactor>
</comment>
<dbReference type="Gene3D" id="3.60.120.10">
    <property type="entry name" value="Anthranilate synthase"/>
    <property type="match status" value="1"/>
</dbReference>
<evidence type="ECO:0000256" key="2">
    <source>
        <dbReference type="ARBA" id="ARBA00001946"/>
    </source>
</evidence>
<evidence type="ECO:0000259" key="13">
    <source>
        <dbReference type="Pfam" id="PF00425"/>
    </source>
</evidence>
<dbReference type="AlphaFoldDB" id="A0A8T3A3B6"/>
<accession>A0A8T3A3B6</accession>
<dbReference type="PANTHER" id="PTHR47253">
    <property type="match status" value="1"/>
</dbReference>
<dbReference type="InterPro" id="IPR005801">
    <property type="entry name" value="ADC_synthase"/>
</dbReference>
<dbReference type="Proteomes" id="UP000829196">
    <property type="component" value="Unassembled WGS sequence"/>
</dbReference>
<evidence type="ECO:0000256" key="6">
    <source>
        <dbReference type="ARBA" id="ARBA00022528"/>
    </source>
</evidence>
<dbReference type="GO" id="GO:0042372">
    <property type="term" value="P:phylloquinone biosynthetic process"/>
    <property type="evidence" value="ECO:0007669"/>
    <property type="project" value="TreeGrafter"/>
</dbReference>
<dbReference type="FunFam" id="3.60.120.10:FF:000005">
    <property type="entry name" value="isochorismate synthase, chloroplastic-like isoform X1"/>
    <property type="match status" value="1"/>
</dbReference>
<dbReference type="GO" id="GO:0006952">
    <property type="term" value="P:defense response"/>
    <property type="evidence" value="ECO:0007669"/>
    <property type="project" value="UniProtKB-KW"/>
</dbReference>
<dbReference type="SMR" id="A0A8T3A3B6"/>
<evidence type="ECO:0000256" key="12">
    <source>
        <dbReference type="SAM" id="Phobius"/>
    </source>
</evidence>
<evidence type="ECO:0000256" key="4">
    <source>
        <dbReference type="ARBA" id="ARBA00005297"/>
    </source>
</evidence>
<evidence type="ECO:0000256" key="8">
    <source>
        <dbReference type="ARBA" id="ARBA00022821"/>
    </source>
</evidence>
<keyword evidence="8" id="KW-0611">Plant defense</keyword>
<evidence type="ECO:0000313" key="14">
    <source>
        <dbReference type="EMBL" id="KAI0488602.1"/>
    </source>
</evidence>
<evidence type="ECO:0000256" key="1">
    <source>
        <dbReference type="ARBA" id="ARBA00000799"/>
    </source>
</evidence>
<dbReference type="GO" id="GO:0009507">
    <property type="term" value="C:chloroplast"/>
    <property type="evidence" value="ECO:0007669"/>
    <property type="project" value="UniProtKB-SubCell"/>
</dbReference>
<keyword evidence="6" id="KW-0150">Chloroplast</keyword>
<evidence type="ECO:0000256" key="5">
    <source>
        <dbReference type="ARBA" id="ARBA00012824"/>
    </source>
</evidence>
<keyword evidence="12" id="KW-1133">Transmembrane helix</keyword>
<protein>
    <recommendedName>
        <fullName evidence="5">isochorismate synthase</fullName>
        <ecNumber evidence="5">5.4.4.2</ecNumber>
    </recommendedName>
</protein>